<dbReference type="EMBL" id="ANNE01000002">
    <property type="protein sequence ID" value="ERJ24069.1"/>
    <property type="molecule type" value="Genomic_DNA"/>
</dbReference>
<reference evidence="4 5" key="1">
    <citation type="journal article" date="2013" name="BMC Genomics">
        <title>Comparative genomics of Campylobacter concisus isolates reveals genetic diversity and provides insights into disease association.</title>
        <authorList>
            <person name="Deshpande N.P."/>
            <person name="Kaakoush N.O."/>
            <person name="Wilkins M.R."/>
            <person name="Mitchell H.M."/>
        </authorList>
    </citation>
    <scope>NUCLEOTIDE SEQUENCE [LARGE SCALE GENOMIC DNA]</scope>
    <source>
        <strain evidence="4 5">UNSW3</strain>
    </source>
</reference>
<evidence type="ECO:0000313" key="5">
    <source>
        <dbReference type="Proteomes" id="UP000016636"/>
    </source>
</evidence>
<sequence>MGVWVSKKNVLIVAGSDSVGGAGVQADIKSCEAFGCFSASVITAVTAQNTNGVSSVLAMPASMVKAQFEMVLAELDIDAVKVGMLFNEEIIAVVSAFLKELRAKNVPVVIDPVCVAKSGAKLLEDGAIEALKELLNLASVATPNVDEARILGINFTNLPCDMVLKRTKVDEICEDTLYLKNGGVMKFSEELFEPRVMHGAGCSFSSSLAAILAQQSDLVSAIKMAKKFVANGIKNAHKSKFGARLIDHKAGLNG</sequence>
<dbReference type="AlphaFoldDB" id="U2G7L6"/>
<dbReference type="InterPro" id="IPR013749">
    <property type="entry name" value="PM/HMP-P_kinase-1"/>
</dbReference>
<evidence type="ECO:0000256" key="1">
    <source>
        <dbReference type="ARBA" id="ARBA00004948"/>
    </source>
</evidence>
<feature type="domain" description="Pyridoxamine kinase/Phosphomethylpyrimidine kinase" evidence="3">
    <location>
        <begin position="17"/>
        <end position="239"/>
    </location>
</feature>
<dbReference type="SUPFAM" id="SSF53613">
    <property type="entry name" value="Ribokinase-like"/>
    <property type="match status" value="1"/>
</dbReference>
<gene>
    <name evidence="4" type="ORF">UNSW3_698</name>
</gene>
<dbReference type="Pfam" id="PF08543">
    <property type="entry name" value="Phos_pyr_kin"/>
    <property type="match status" value="1"/>
</dbReference>
<evidence type="ECO:0000259" key="3">
    <source>
        <dbReference type="Pfam" id="PF08543"/>
    </source>
</evidence>
<comment type="caution">
    <text evidence="4">The sequence shown here is derived from an EMBL/GenBank/DDBJ whole genome shotgun (WGS) entry which is preliminary data.</text>
</comment>
<dbReference type="PATRIC" id="fig|1242966.3.peg.120"/>
<dbReference type="GO" id="GO:0008972">
    <property type="term" value="F:phosphomethylpyrimidine kinase activity"/>
    <property type="evidence" value="ECO:0007669"/>
    <property type="project" value="InterPro"/>
</dbReference>
<evidence type="ECO:0000256" key="2">
    <source>
        <dbReference type="ARBA" id="ARBA00012135"/>
    </source>
</evidence>
<proteinExistence type="predicted"/>
<dbReference type="PANTHER" id="PTHR20858:SF17">
    <property type="entry name" value="HYDROXYMETHYLPYRIMIDINE_PHOSPHOMETHYLPYRIMIDINE KINASE THI20-RELATED"/>
    <property type="match status" value="1"/>
</dbReference>
<dbReference type="CDD" id="cd01169">
    <property type="entry name" value="HMPP_kinase"/>
    <property type="match status" value="1"/>
</dbReference>
<dbReference type="Gene3D" id="3.40.1190.20">
    <property type="match status" value="1"/>
</dbReference>
<name>U2G7L6_9BACT</name>
<comment type="pathway">
    <text evidence="1">Cofactor biosynthesis; thiamine diphosphate biosynthesis.</text>
</comment>
<dbReference type="Proteomes" id="UP000016636">
    <property type="component" value="Unassembled WGS sequence"/>
</dbReference>
<dbReference type="GO" id="GO:0009229">
    <property type="term" value="P:thiamine diphosphate biosynthetic process"/>
    <property type="evidence" value="ECO:0007669"/>
    <property type="project" value="UniProtKB-UniPathway"/>
</dbReference>
<keyword evidence="4" id="KW-0418">Kinase</keyword>
<dbReference type="UniPathway" id="UPA00060">
    <property type="reaction ID" value="UER00138"/>
</dbReference>
<evidence type="ECO:0000313" key="4">
    <source>
        <dbReference type="EMBL" id="ERJ24069.1"/>
    </source>
</evidence>
<dbReference type="InterPro" id="IPR004399">
    <property type="entry name" value="HMP/HMP-P_kinase_dom"/>
</dbReference>
<organism evidence="4 5">
    <name type="scientific">Campylobacter concisus UNSW3</name>
    <dbReference type="NCBI Taxonomy" id="1242966"/>
    <lineage>
        <taxon>Bacteria</taxon>
        <taxon>Pseudomonadati</taxon>
        <taxon>Campylobacterota</taxon>
        <taxon>Epsilonproteobacteria</taxon>
        <taxon>Campylobacterales</taxon>
        <taxon>Campylobacteraceae</taxon>
        <taxon>Campylobacter</taxon>
    </lineage>
</organism>
<dbReference type="InterPro" id="IPR029056">
    <property type="entry name" value="Ribokinase-like"/>
</dbReference>
<accession>U2G7L6</accession>
<dbReference type="GO" id="GO:0005829">
    <property type="term" value="C:cytosol"/>
    <property type="evidence" value="ECO:0007669"/>
    <property type="project" value="TreeGrafter"/>
</dbReference>
<dbReference type="EC" id="2.7.1.49" evidence="2"/>
<protein>
    <recommendedName>
        <fullName evidence="2">hydroxymethylpyrimidine kinase</fullName>
        <ecNumber evidence="2">2.7.1.49</ecNumber>
    </recommendedName>
</protein>
<dbReference type="GO" id="GO:0008902">
    <property type="term" value="F:hydroxymethylpyrimidine kinase activity"/>
    <property type="evidence" value="ECO:0007669"/>
    <property type="project" value="UniProtKB-EC"/>
</dbReference>
<dbReference type="GO" id="GO:0009228">
    <property type="term" value="P:thiamine biosynthetic process"/>
    <property type="evidence" value="ECO:0007669"/>
    <property type="project" value="InterPro"/>
</dbReference>
<keyword evidence="4" id="KW-0808">Transferase</keyword>
<dbReference type="PANTHER" id="PTHR20858">
    <property type="entry name" value="PHOSPHOMETHYLPYRIMIDINE KINASE"/>
    <property type="match status" value="1"/>
</dbReference>